<keyword evidence="3" id="KW-1185">Reference proteome</keyword>
<reference evidence="2 3" key="1">
    <citation type="submission" date="2024-01" db="EMBL/GenBank/DDBJ databases">
        <title>The genomes of 5 underutilized Papilionoideae crops provide insights into root nodulation and disease resistanc.</title>
        <authorList>
            <person name="Jiang F."/>
        </authorList>
    </citation>
    <scope>NUCLEOTIDE SEQUENCE [LARGE SCALE GENOMIC DNA]</scope>
    <source>
        <strain evidence="2">LVBAO_FW01</strain>
        <tissue evidence="2">Leaves</tissue>
    </source>
</reference>
<evidence type="ECO:0000313" key="2">
    <source>
        <dbReference type="EMBL" id="KAK7338233.1"/>
    </source>
</evidence>
<proteinExistence type="predicted"/>
<feature type="region of interest" description="Disordered" evidence="1">
    <location>
        <begin position="53"/>
        <end position="72"/>
    </location>
</feature>
<comment type="caution">
    <text evidence="2">The sequence shown here is derived from an EMBL/GenBank/DDBJ whole genome shotgun (WGS) entry which is preliminary data.</text>
</comment>
<dbReference type="Proteomes" id="UP001367508">
    <property type="component" value="Unassembled WGS sequence"/>
</dbReference>
<protein>
    <submittedName>
        <fullName evidence="2">Uncharacterized protein</fullName>
    </submittedName>
</protein>
<evidence type="ECO:0000256" key="1">
    <source>
        <dbReference type="SAM" id="MobiDB-lite"/>
    </source>
</evidence>
<feature type="compositionally biased region" description="Basic and acidic residues" evidence="1">
    <location>
        <begin position="22"/>
        <end position="37"/>
    </location>
</feature>
<dbReference type="AlphaFoldDB" id="A0AAN9LQ89"/>
<gene>
    <name evidence="2" type="ORF">VNO77_18836</name>
</gene>
<feature type="region of interest" description="Disordered" evidence="1">
    <location>
        <begin position="1"/>
        <end position="44"/>
    </location>
</feature>
<feature type="compositionally biased region" description="Basic and acidic residues" evidence="1">
    <location>
        <begin position="1"/>
        <end position="15"/>
    </location>
</feature>
<accession>A0AAN9LQ89</accession>
<sequence length="220" mass="24397">MAGKGKKQEGGRKEGLIQVQNKGEHTLFQDERPEPDHLIPQCSAPFDATSIGRQEGLPATENPANSTSPPSDFFRRRLNRILHFQLVLQRVKLLGSPLSLSRSRSWSSARRLPLQASRLAFEAQTLHSNLFVVPFSTPSIHPYRQPVGCESQNEGGSSGERLGPATPASLLTQLRSLTGTSPDHNLPYLYGYNNFKPRMFTVSNFVKVPRLWATCAASEM</sequence>
<dbReference type="EMBL" id="JAYMYQ010000004">
    <property type="protein sequence ID" value="KAK7338233.1"/>
    <property type="molecule type" value="Genomic_DNA"/>
</dbReference>
<name>A0AAN9LQ89_CANGL</name>
<organism evidence="2 3">
    <name type="scientific">Canavalia gladiata</name>
    <name type="common">Sword bean</name>
    <name type="synonym">Dolichos gladiatus</name>
    <dbReference type="NCBI Taxonomy" id="3824"/>
    <lineage>
        <taxon>Eukaryota</taxon>
        <taxon>Viridiplantae</taxon>
        <taxon>Streptophyta</taxon>
        <taxon>Embryophyta</taxon>
        <taxon>Tracheophyta</taxon>
        <taxon>Spermatophyta</taxon>
        <taxon>Magnoliopsida</taxon>
        <taxon>eudicotyledons</taxon>
        <taxon>Gunneridae</taxon>
        <taxon>Pentapetalae</taxon>
        <taxon>rosids</taxon>
        <taxon>fabids</taxon>
        <taxon>Fabales</taxon>
        <taxon>Fabaceae</taxon>
        <taxon>Papilionoideae</taxon>
        <taxon>50 kb inversion clade</taxon>
        <taxon>NPAAA clade</taxon>
        <taxon>indigoferoid/millettioid clade</taxon>
        <taxon>Phaseoleae</taxon>
        <taxon>Canavalia</taxon>
    </lineage>
</organism>
<evidence type="ECO:0000313" key="3">
    <source>
        <dbReference type="Proteomes" id="UP001367508"/>
    </source>
</evidence>